<evidence type="ECO:0000256" key="8">
    <source>
        <dbReference type="ARBA" id="ARBA00023242"/>
    </source>
</evidence>
<evidence type="ECO:0000256" key="6">
    <source>
        <dbReference type="ARBA" id="ARBA00022777"/>
    </source>
</evidence>
<gene>
    <name evidence="11" type="ORF">ABB37_07286</name>
</gene>
<comment type="caution">
    <text evidence="11">The sequence shown here is derived from an EMBL/GenBank/DDBJ whole genome shotgun (WGS) entry which is preliminary data.</text>
</comment>
<dbReference type="PANTHER" id="PTHR24056">
    <property type="entry name" value="CELL DIVISION PROTEIN KINASE"/>
    <property type="match status" value="1"/>
</dbReference>
<dbReference type="GeneID" id="26907572"/>
<evidence type="ECO:0000256" key="9">
    <source>
        <dbReference type="SAM" id="MobiDB-lite"/>
    </source>
</evidence>
<dbReference type="InterPro" id="IPR050108">
    <property type="entry name" value="CDK"/>
</dbReference>
<evidence type="ECO:0000256" key="3">
    <source>
        <dbReference type="ARBA" id="ARBA00022527"/>
    </source>
</evidence>
<reference evidence="11 12" key="1">
    <citation type="submission" date="2015-07" db="EMBL/GenBank/DDBJ databases">
        <title>High-quality genome of monoxenous trypanosomatid Leptomonas pyrrhocoris.</title>
        <authorList>
            <person name="Flegontov P."/>
            <person name="Butenko A."/>
            <person name="Firsov S."/>
            <person name="Vlcek C."/>
            <person name="Logacheva M.D."/>
            <person name="Field M."/>
            <person name="Filatov D."/>
            <person name="Flegontova O."/>
            <person name="Gerasimov E."/>
            <person name="Jackson A.P."/>
            <person name="Kelly S."/>
            <person name="Opperdoes F."/>
            <person name="O'Reilly A."/>
            <person name="Votypka J."/>
            <person name="Yurchenko V."/>
            <person name="Lukes J."/>
        </authorList>
    </citation>
    <scope>NUCLEOTIDE SEQUENCE [LARGE SCALE GENOMIC DNA]</scope>
    <source>
        <strain evidence="11">H10</strain>
    </source>
</reference>
<dbReference type="Pfam" id="PF00069">
    <property type="entry name" value="Pkinase"/>
    <property type="match status" value="1"/>
</dbReference>
<evidence type="ECO:0000256" key="7">
    <source>
        <dbReference type="ARBA" id="ARBA00022840"/>
    </source>
</evidence>
<keyword evidence="12" id="KW-1185">Reference proteome</keyword>
<dbReference type="SUPFAM" id="SSF56112">
    <property type="entry name" value="Protein kinase-like (PK-like)"/>
    <property type="match status" value="1"/>
</dbReference>
<accession>A0A0M9FVN9</accession>
<sequence>MTEERTRRDRDEGTEEPSPRRRTRVEQMHPAMLKRFEELAAEATGVPCLTDDVLFRRYRRVLKVGEGSFGEVFILYDTVAHTYLTMKRMHRLLSRRRTSLGIHNTTFREVELLSTLSHPNVVRMIDYHVLSDGSLVLFMPVIAHDLASLIRRWPADVSVQSSSSSVSPSAAAHADHTRMPLHVVKCVFRQLLAGLSYLHQHKIIHRDLKPSNVMVDRTGIVKLIDFGWSRFCAASGAMTGPPCITTFRPPEVLVGVHDDYDFSIDLWCCGCILFEMLTGGVPFGRSRSEADCLANIVDWLGSPAPTSTVYYYRPCTVRLAQGKTDTFAQRCSSYGIRPAETSFLRRMLCLEPSERATADALLTDQWFTSAPVTCLPCEIPLPKHNKFRLVEVKRRELEE</sequence>
<dbReference type="VEuPathDB" id="TriTrypDB:LpyrH10_18_0130"/>
<dbReference type="FunFam" id="1.10.510.10:FF:001180">
    <property type="entry name" value="Cdc2-related kinase 8"/>
    <property type="match status" value="1"/>
</dbReference>
<dbReference type="Gene3D" id="1.10.510.10">
    <property type="entry name" value="Transferase(Phosphotransferase) domain 1"/>
    <property type="match status" value="1"/>
</dbReference>
<keyword evidence="5" id="KW-0547">Nucleotide-binding</keyword>
<dbReference type="GO" id="GO:0005524">
    <property type="term" value="F:ATP binding"/>
    <property type="evidence" value="ECO:0007669"/>
    <property type="project" value="UniProtKB-KW"/>
</dbReference>
<dbReference type="Gene3D" id="3.30.200.20">
    <property type="entry name" value="Phosphorylase Kinase, domain 1"/>
    <property type="match status" value="1"/>
</dbReference>
<evidence type="ECO:0000259" key="10">
    <source>
        <dbReference type="PROSITE" id="PS50011"/>
    </source>
</evidence>
<keyword evidence="4" id="KW-0808">Transferase</keyword>
<keyword evidence="6 11" id="KW-0418">Kinase</keyword>
<dbReference type="PANTHER" id="PTHR24056:SF233">
    <property type="entry name" value="CYCLIN-DEPENDENT KINASE 9"/>
    <property type="match status" value="1"/>
</dbReference>
<feature type="region of interest" description="Disordered" evidence="9">
    <location>
        <begin position="1"/>
        <end position="25"/>
    </location>
</feature>
<proteinExistence type="inferred from homology"/>
<evidence type="ECO:0000256" key="1">
    <source>
        <dbReference type="ARBA" id="ARBA00004123"/>
    </source>
</evidence>
<evidence type="ECO:0000313" key="11">
    <source>
        <dbReference type="EMBL" id="KPA76897.1"/>
    </source>
</evidence>
<dbReference type="PROSITE" id="PS50011">
    <property type="entry name" value="PROTEIN_KINASE_DOM"/>
    <property type="match status" value="1"/>
</dbReference>
<evidence type="ECO:0000256" key="2">
    <source>
        <dbReference type="ARBA" id="ARBA00006485"/>
    </source>
</evidence>
<feature type="compositionally biased region" description="Basic and acidic residues" evidence="9">
    <location>
        <begin position="1"/>
        <end position="11"/>
    </location>
</feature>
<dbReference type="OrthoDB" id="4062651at2759"/>
<evidence type="ECO:0000256" key="4">
    <source>
        <dbReference type="ARBA" id="ARBA00022679"/>
    </source>
</evidence>
<keyword evidence="7" id="KW-0067">ATP-binding</keyword>
<dbReference type="AlphaFoldDB" id="A0A0M9FVN9"/>
<dbReference type="SMART" id="SM00220">
    <property type="entry name" value="S_TKc"/>
    <property type="match status" value="1"/>
</dbReference>
<comment type="similarity">
    <text evidence="2">Belongs to the protein kinase superfamily. CMGC Ser/Thr protein kinase family. CDC2/CDKX subfamily.</text>
</comment>
<dbReference type="RefSeq" id="XP_015655336.1">
    <property type="nucleotide sequence ID" value="XM_015805859.1"/>
</dbReference>
<keyword evidence="8" id="KW-0539">Nucleus</keyword>
<organism evidence="11 12">
    <name type="scientific">Leptomonas pyrrhocoris</name>
    <name type="common">Firebug parasite</name>
    <dbReference type="NCBI Taxonomy" id="157538"/>
    <lineage>
        <taxon>Eukaryota</taxon>
        <taxon>Discoba</taxon>
        <taxon>Euglenozoa</taxon>
        <taxon>Kinetoplastea</taxon>
        <taxon>Metakinetoplastina</taxon>
        <taxon>Trypanosomatida</taxon>
        <taxon>Trypanosomatidae</taxon>
        <taxon>Leishmaniinae</taxon>
        <taxon>Leptomonas</taxon>
    </lineage>
</organism>
<dbReference type="PROSITE" id="PS00108">
    <property type="entry name" value="PROTEIN_KINASE_ST"/>
    <property type="match status" value="1"/>
</dbReference>
<dbReference type="GO" id="GO:0004693">
    <property type="term" value="F:cyclin-dependent protein serine/threonine kinase activity"/>
    <property type="evidence" value="ECO:0007669"/>
    <property type="project" value="TreeGrafter"/>
</dbReference>
<dbReference type="OMA" id="GWSRFCA"/>
<evidence type="ECO:0000313" key="12">
    <source>
        <dbReference type="Proteomes" id="UP000037923"/>
    </source>
</evidence>
<comment type="subcellular location">
    <subcellularLocation>
        <location evidence="1">Nucleus</location>
    </subcellularLocation>
</comment>
<feature type="domain" description="Protein kinase" evidence="10">
    <location>
        <begin position="58"/>
        <end position="367"/>
    </location>
</feature>
<dbReference type="Proteomes" id="UP000037923">
    <property type="component" value="Unassembled WGS sequence"/>
</dbReference>
<protein>
    <submittedName>
        <fullName evidence="11">Protein kinase putativeprotein kinase</fullName>
    </submittedName>
</protein>
<dbReference type="EMBL" id="LGTL01000018">
    <property type="protein sequence ID" value="KPA76897.1"/>
    <property type="molecule type" value="Genomic_DNA"/>
</dbReference>
<keyword evidence="3" id="KW-0723">Serine/threonine-protein kinase</keyword>
<name>A0A0M9FVN9_LEPPY</name>
<dbReference type="InterPro" id="IPR000719">
    <property type="entry name" value="Prot_kinase_dom"/>
</dbReference>
<evidence type="ECO:0000256" key="5">
    <source>
        <dbReference type="ARBA" id="ARBA00022741"/>
    </source>
</evidence>
<dbReference type="InterPro" id="IPR008271">
    <property type="entry name" value="Ser/Thr_kinase_AS"/>
</dbReference>
<dbReference type="GO" id="GO:0005634">
    <property type="term" value="C:nucleus"/>
    <property type="evidence" value="ECO:0007669"/>
    <property type="project" value="UniProtKB-SubCell"/>
</dbReference>
<dbReference type="InterPro" id="IPR011009">
    <property type="entry name" value="Kinase-like_dom_sf"/>
</dbReference>